<dbReference type="Proteomes" id="UP000179003">
    <property type="component" value="Unassembled WGS sequence"/>
</dbReference>
<dbReference type="Gene3D" id="3.10.28.10">
    <property type="entry name" value="Homing endonucleases"/>
    <property type="match status" value="1"/>
</dbReference>
<protein>
    <recommendedName>
        <fullName evidence="1">DOD-type homing endonuclease domain-containing protein</fullName>
    </recommendedName>
</protein>
<dbReference type="InterPro" id="IPR027434">
    <property type="entry name" value="Homing_endonucl"/>
</dbReference>
<dbReference type="Pfam" id="PF14528">
    <property type="entry name" value="LAGLIDADG_3"/>
    <property type="match status" value="1"/>
</dbReference>
<evidence type="ECO:0000313" key="2">
    <source>
        <dbReference type="EMBL" id="OGD66984.1"/>
    </source>
</evidence>
<evidence type="ECO:0000313" key="3">
    <source>
        <dbReference type="Proteomes" id="UP000179003"/>
    </source>
</evidence>
<proteinExistence type="predicted"/>
<sequence length="221" mass="25517">MPIYKKVNKIFFKKWSSEMAYVLGFFMADGSIDVNKRGSHYFSIQICDKKLLESIKHALGSNHKIATRKGVGNEKDRYRLQIGSREMCDDLRALGVSEEKTYTMEVPKVPEKYIGDFVRGYFDGDGNVWVGMVHKDRKKQSLVIHTSFTSCSFNFLKDLKSKLKEKGLLGGCIYNRKNANCLKYSIKNSLILSEIMYNGSGNDLFLNRKKIIFEKFKRMRS</sequence>
<feature type="domain" description="DOD-type homing endonuclease" evidence="1">
    <location>
        <begin position="22"/>
        <end position="168"/>
    </location>
</feature>
<dbReference type="InterPro" id="IPR004042">
    <property type="entry name" value="Intein_endonuc_central"/>
</dbReference>
<name>A0A1F5EIF1_9BACT</name>
<dbReference type="GO" id="GO:0016539">
    <property type="term" value="P:intein-mediated protein splicing"/>
    <property type="evidence" value="ECO:0007669"/>
    <property type="project" value="InterPro"/>
</dbReference>
<dbReference type="GO" id="GO:0004519">
    <property type="term" value="F:endonuclease activity"/>
    <property type="evidence" value="ECO:0007669"/>
    <property type="project" value="InterPro"/>
</dbReference>
<dbReference type="AlphaFoldDB" id="A0A1F5EIF1"/>
<dbReference type="PRINTS" id="PR00379">
    <property type="entry name" value="INTEIN"/>
</dbReference>
<dbReference type="PROSITE" id="PS50819">
    <property type="entry name" value="INTEIN_ENDONUCLEASE"/>
    <property type="match status" value="1"/>
</dbReference>
<comment type="caution">
    <text evidence="2">The sequence shown here is derived from an EMBL/GenBank/DDBJ whole genome shotgun (WGS) entry which is preliminary data.</text>
</comment>
<organism evidence="2 3">
    <name type="scientific">Candidatus Campbellbacteria bacterium RIFOXYC2_FULL_35_25</name>
    <dbReference type="NCBI Taxonomy" id="1797582"/>
    <lineage>
        <taxon>Bacteria</taxon>
        <taxon>Candidatus Campbelliibacteriota</taxon>
    </lineage>
</organism>
<dbReference type="SUPFAM" id="SSF55608">
    <property type="entry name" value="Homing endonucleases"/>
    <property type="match status" value="2"/>
</dbReference>
<dbReference type="STRING" id="1797582.A2442_02500"/>
<accession>A0A1F5EIF1</accession>
<dbReference type="InterPro" id="IPR004860">
    <property type="entry name" value="LAGLIDADG_dom"/>
</dbReference>
<evidence type="ECO:0000259" key="1">
    <source>
        <dbReference type="PROSITE" id="PS50819"/>
    </source>
</evidence>
<gene>
    <name evidence="2" type="ORF">A2442_02500</name>
</gene>
<dbReference type="EMBL" id="MFAE01000010">
    <property type="protein sequence ID" value="OGD66984.1"/>
    <property type="molecule type" value="Genomic_DNA"/>
</dbReference>
<reference evidence="2 3" key="1">
    <citation type="journal article" date="2016" name="Nat. Commun.">
        <title>Thousands of microbial genomes shed light on interconnected biogeochemical processes in an aquifer system.</title>
        <authorList>
            <person name="Anantharaman K."/>
            <person name="Brown C.T."/>
            <person name="Hug L.A."/>
            <person name="Sharon I."/>
            <person name="Castelle C.J."/>
            <person name="Probst A.J."/>
            <person name="Thomas B.C."/>
            <person name="Singh A."/>
            <person name="Wilkins M.J."/>
            <person name="Karaoz U."/>
            <person name="Brodie E.L."/>
            <person name="Williams K.H."/>
            <person name="Hubbard S.S."/>
            <person name="Banfield J.F."/>
        </authorList>
    </citation>
    <scope>NUCLEOTIDE SEQUENCE [LARGE SCALE GENOMIC DNA]</scope>
</reference>
<dbReference type="InterPro" id="IPR006142">
    <property type="entry name" value="INTEIN"/>
</dbReference>